<organism evidence="7 8">
    <name type="scientific">Salibacterium lacus</name>
    <dbReference type="NCBI Taxonomy" id="1898109"/>
    <lineage>
        <taxon>Bacteria</taxon>
        <taxon>Bacillati</taxon>
        <taxon>Bacillota</taxon>
        <taxon>Bacilli</taxon>
        <taxon>Bacillales</taxon>
        <taxon>Bacillaceae</taxon>
    </lineage>
</organism>
<comment type="caution">
    <text evidence="7">The sequence shown here is derived from an EMBL/GenBank/DDBJ whole genome shotgun (WGS) entry which is preliminary data.</text>
</comment>
<dbReference type="Gene3D" id="3.40.960.10">
    <property type="entry name" value="VSR Endonuclease"/>
    <property type="match status" value="1"/>
</dbReference>
<dbReference type="Proteomes" id="UP001597520">
    <property type="component" value="Unassembled WGS sequence"/>
</dbReference>
<comment type="similarity">
    <text evidence="6">Belongs to the vsr family.</text>
</comment>
<dbReference type="RefSeq" id="WP_380713912.1">
    <property type="nucleotide sequence ID" value="NZ_JBHUML010000005.1"/>
</dbReference>
<evidence type="ECO:0000256" key="1">
    <source>
        <dbReference type="ARBA" id="ARBA00022722"/>
    </source>
</evidence>
<keyword evidence="2 6" id="KW-0255">Endonuclease</keyword>
<keyword evidence="5 6" id="KW-0234">DNA repair</keyword>
<keyword evidence="4 6" id="KW-0378">Hydrolase</keyword>
<keyword evidence="8" id="KW-1185">Reference proteome</keyword>
<keyword evidence="1 6" id="KW-0540">Nuclease</keyword>
<keyword evidence="3 6" id="KW-0227">DNA damage</keyword>
<proteinExistence type="inferred from homology"/>
<protein>
    <recommendedName>
        <fullName evidence="6">Very short patch repair endonuclease</fullName>
        <ecNumber evidence="6">3.1.-.-</ecNumber>
    </recommendedName>
</protein>
<evidence type="ECO:0000313" key="8">
    <source>
        <dbReference type="Proteomes" id="UP001597520"/>
    </source>
</evidence>
<sequence>MSDIMSDELRSKVMSRIKNSNTKPELIIRKGLHALGFRYRINVKNMAGKPDLVLPKYKAVIFVNGCFWHGHGCSLFQWPKTKIEFWENKITSNINRDLNNTRYLNSVGWKVGTIWECSLRGKYRKDTDVVINSISKWVKQSDDNLEIKEHDH</sequence>
<comment type="function">
    <text evidence="6">May nick specific sequences that contain T:G mispairs resulting from m5C-deamination.</text>
</comment>
<gene>
    <name evidence="7" type="ORF">ACFSUB_14155</name>
</gene>
<evidence type="ECO:0000256" key="4">
    <source>
        <dbReference type="ARBA" id="ARBA00022801"/>
    </source>
</evidence>
<evidence type="ECO:0000256" key="6">
    <source>
        <dbReference type="PIRNR" id="PIRNR018267"/>
    </source>
</evidence>
<name>A0ABW5T485_9BACI</name>
<dbReference type="CDD" id="cd00221">
    <property type="entry name" value="Vsr"/>
    <property type="match status" value="1"/>
</dbReference>
<reference evidence="8" key="1">
    <citation type="journal article" date="2019" name="Int. J. Syst. Evol. Microbiol.">
        <title>The Global Catalogue of Microorganisms (GCM) 10K type strain sequencing project: providing services to taxonomists for standard genome sequencing and annotation.</title>
        <authorList>
            <consortium name="The Broad Institute Genomics Platform"/>
            <consortium name="The Broad Institute Genome Sequencing Center for Infectious Disease"/>
            <person name="Wu L."/>
            <person name="Ma J."/>
        </authorList>
    </citation>
    <scope>NUCLEOTIDE SEQUENCE [LARGE SCALE GENOMIC DNA]</scope>
    <source>
        <strain evidence="8">KCTC 33792</strain>
    </source>
</reference>
<dbReference type="EC" id="3.1.-.-" evidence="6"/>
<accession>A0ABW5T485</accession>
<dbReference type="InterPro" id="IPR004603">
    <property type="entry name" value="DNA_mismatch_endonuc_vsr"/>
</dbReference>
<evidence type="ECO:0000256" key="3">
    <source>
        <dbReference type="ARBA" id="ARBA00022763"/>
    </source>
</evidence>
<dbReference type="SUPFAM" id="SSF52980">
    <property type="entry name" value="Restriction endonuclease-like"/>
    <property type="match status" value="1"/>
</dbReference>
<evidence type="ECO:0000256" key="5">
    <source>
        <dbReference type="ARBA" id="ARBA00023204"/>
    </source>
</evidence>
<dbReference type="PIRSF" id="PIRSF018267">
    <property type="entry name" value="VSR_endonuc"/>
    <property type="match status" value="1"/>
</dbReference>
<dbReference type="EMBL" id="JBHUML010000005">
    <property type="protein sequence ID" value="MFD2706606.1"/>
    <property type="molecule type" value="Genomic_DNA"/>
</dbReference>
<dbReference type="Pfam" id="PF03852">
    <property type="entry name" value="Vsr"/>
    <property type="match status" value="1"/>
</dbReference>
<dbReference type="GO" id="GO:0004519">
    <property type="term" value="F:endonuclease activity"/>
    <property type="evidence" value="ECO:0007669"/>
    <property type="project" value="UniProtKB-KW"/>
</dbReference>
<dbReference type="NCBIfam" id="TIGR00632">
    <property type="entry name" value="vsr"/>
    <property type="match status" value="1"/>
</dbReference>
<evidence type="ECO:0000256" key="2">
    <source>
        <dbReference type="ARBA" id="ARBA00022759"/>
    </source>
</evidence>
<evidence type="ECO:0000313" key="7">
    <source>
        <dbReference type="EMBL" id="MFD2706606.1"/>
    </source>
</evidence>
<dbReference type="InterPro" id="IPR011335">
    <property type="entry name" value="Restrct_endonuc-II-like"/>
</dbReference>